<dbReference type="EMBL" id="JZEX01000108">
    <property type="protein sequence ID" value="KKB11792.1"/>
    <property type="molecule type" value="Genomic_DNA"/>
</dbReference>
<keyword evidence="7" id="KW-1185">Reference proteome</keyword>
<dbReference type="Pfam" id="PF03358">
    <property type="entry name" value="FMN_red"/>
    <property type="match status" value="1"/>
</dbReference>
<organism evidence="6 7">
    <name type="scientific">Devosia geojensis</name>
    <dbReference type="NCBI Taxonomy" id="443610"/>
    <lineage>
        <taxon>Bacteria</taxon>
        <taxon>Pseudomonadati</taxon>
        <taxon>Pseudomonadota</taxon>
        <taxon>Alphaproteobacteria</taxon>
        <taxon>Hyphomicrobiales</taxon>
        <taxon>Devosiaceae</taxon>
        <taxon>Devosia</taxon>
    </lineage>
</organism>
<dbReference type="InterPro" id="IPR051814">
    <property type="entry name" value="NAD(P)H-dep_FMN_reductase"/>
</dbReference>
<dbReference type="InterPro" id="IPR005025">
    <property type="entry name" value="FMN_Rdtase-like_dom"/>
</dbReference>
<dbReference type="Gene3D" id="3.40.50.360">
    <property type="match status" value="1"/>
</dbReference>
<keyword evidence="4" id="KW-0560">Oxidoreductase</keyword>
<sequence length="201" mass="21445">MPHVVLLSGNTHRPSKSRGLAEFLGDKLAERTAIRLTQLDLIDAGTGLGSAYFRSQLNQEARGVLETIEEADALIVATPVYKGSYPGLFKHLIDLVEIDALINKPVLVGATGGGHRHALVVEHQLRPLFGFFSALVSPTTIYASDAEFTEGVPAHPQLLERIAQAVTQFAGLIEARADASAEVEGSVARSATLPLVTTLRA</sequence>
<dbReference type="PANTHER" id="PTHR43408:SF2">
    <property type="entry name" value="FMN REDUCTASE (NADPH)"/>
    <property type="match status" value="1"/>
</dbReference>
<dbReference type="PATRIC" id="fig|443610.3.peg.427"/>
<evidence type="ECO:0000256" key="3">
    <source>
        <dbReference type="ARBA" id="ARBA00022643"/>
    </source>
</evidence>
<comment type="similarity">
    <text evidence="1">Belongs to the SsuE family.</text>
</comment>
<dbReference type="Proteomes" id="UP000033632">
    <property type="component" value="Unassembled WGS sequence"/>
</dbReference>
<dbReference type="NCBIfam" id="TIGR03566">
    <property type="entry name" value="FMN_reduc_MsuE"/>
    <property type="match status" value="1"/>
</dbReference>
<accession>A0A0F5FUD5</accession>
<dbReference type="InterPro" id="IPR019912">
    <property type="entry name" value="FMN_Rdtase_MsuE-like"/>
</dbReference>
<protein>
    <recommendedName>
        <fullName evidence="5">NADPH-dependent FMN reductase-like domain-containing protein</fullName>
    </recommendedName>
</protein>
<gene>
    <name evidence="6" type="ORF">VE25_11115</name>
</gene>
<evidence type="ECO:0000259" key="5">
    <source>
        <dbReference type="Pfam" id="PF03358"/>
    </source>
</evidence>
<evidence type="ECO:0000256" key="2">
    <source>
        <dbReference type="ARBA" id="ARBA00022630"/>
    </source>
</evidence>
<dbReference type="PANTHER" id="PTHR43408">
    <property type="entry name" value="FMN REDUCTASE (NADPH)"/>
    <property type="match status" value="1"/>
</dbReference>
<name>A0A0F5FUD5_9HYPH</name>
<proteinExistence type="inferred from homology"/>
<keyword evidence="3" id="KW-0288">FMN</keyword>
<evidence type="ECO:0000256" key="1">
    <source>
        <dbReference type="ARBA" id="ARBA00005990"/>
    </source>
</evidence>
<dbReference type="SUPFAM" id="SSF52218">
    <property type="entry name" value="Flavoproteins"/>
    <property type="match status" value="1"/>
</dbReference>
<dbReference type="InterPro" id="IPR029039">
    <property type="entry name" value="Flavoprotein-like_sf"/>
</dbReference>
<dbReference type="STRING" id="443610.VE25_11115"/>
<comment type="caution">
    <text evidence="6">The sequence shown here is derived from an EMBL/GenBank/DDBJ whole genome shotgun (WGS) entry which is preliminary data.</text>
</comment>
<evidence type="ECO:0000313" key="7">
    <source>
        <dbReference type="Proteomes" id="UP000033632"/>
    </source>
</evidence>
<dbReference type="OrthoDB" id="1643408at2"/>
<evidence type="ECO:0000313" key="6">
    <source>
        <dbReference type="EMBL" id="KKB11792.1"/>
    </source>
</evidence>
<evidence type="ECO:0000256" key="4">
    <source>
        <dbReference type="ARBA" id="ARBA00023002"/>
    </source>
</evidence>
<keyword evidence="2" id="KW-0285">Flavoprotein</keyword>
<feature type="domain" description="NADPH-dependent FMN reductase-like" evidence="5">
    <location>
        <begin position="3"/>
        <end position="144"/>
    </location>
</feature>
<dbReference type="AlphaFoldDB" id="A0A0F5FUD5"/>
<reference evidence="6 7" key="1">
    <citation type="submission" date="2015-03" db="EMBL/GenBank/DDBJ databases">
        <authorList>
            <person name="Hassan Y.I."/>
            <person name="Lepp D."/>
            <person name="Li X.-Z."/>
            <person name="Zhou T."/>
        </authorList>
    </citation>
    <scope>NUCLEOTIDE SEQUENCE [LARGE SCALE GENOMIC DNA]</scope>
    <source>
        <strain evidence="6 7">BD-c194</strain>
    </source>
</reference>
<dbReference type="GO" id="GO:0016491">
    <property type="term" value="F:oxidoreductase activity"/>
    <property type="evidence" value="ECO:0007669"/>
    <property type="project" value="UniProtKB-KW"/>
</dbReference>